<keyword evidence="7 10" id="KW-0949">S-adenosyl-L-methionine</keyword>
<reference evidence="13" key="2">
    <citation type="journal article" date="2021" name="Microbiome">
        <title>Successional dynamics and alternative stable states in a saline activated sludge microbial community over 9 years.</title>
        <authorList>
            <person name="Wang Y."/>
            <person name="Ye J."/>
            <person name="Ju F."/>
            <person name="Liu L."/>
            <person name="Boyd J.A."/>
            <person name="Deng Y."/>
            <person name="Parks D.H."/>
            <person name="Jiang X."/>
            <person name="Yin X."/>
            <person name="Woodcroft B.J."/>
            <person name="Tyson G.W."/>
            <person name="Hugenholtz P."/>
            <person name="Polz M.F."/>
            <person name="Zhang T."/>
        </authorList>
    </citation>
    <scope>NUCLEOTIDE SEQUENCE</scope>
    <source>
        <strain evidence="13">HKST-UBA12</strain>
    </source>
</reference>
<protein>
    <recommendedName>
        <fullName evidence="10">Ribosomal RNA small subunit methyltransferase E</fullName>
        <ecNumber evidence="10">2.1.1.193</ecNumber>
    </recommendedName>
</protein>
<feature type="domain" description="Ribosomal RNA small subunit methyltransferase E methyltransferase" evidence="11">
    <location>
        <begin position="79"/>
        <end position="249"/>
    </location>
</feature>
<keyword evidence="6 10" id="KW-0808">Transferase</keyword>
<evidence type="ECO:0000256" key="1">
    <source>
        <dbReference type="ARBA" id="ARBA00004496"/>
    </source>
</evidence>
<dbReference type="Proteomes" id="UP000760819">
    <property type="component" value="Unassembled WGS sequence"/>
</dbReference>
<feature type="domain" description="Ribosomal RNA small subunit methyltransferase E PUA-like" evidence="12">
    <location>
        <begin position="23"/>
        <end position="66"/>
    </location>
</feature>
<dbReference type="GO" id="GO:0070475">
    <property type="term" value="P:rRNA base methylation"/>
    <property type="evidence" value="ECO:0007669"/>
    <property type="project" value="TreeGrafter"/>
</dbReference>
<evidence type="ECO:0000256" key="8">
    <source>
        <dbReference type="ARBA" id="ARBA00025699"/>
    </source>
</evidence>
<keyword evidence="3 10" id="KW-0963">Cytoplasm</keyword>
<accession>A0A955L0C9</accession>
<comment type="subcellular location">
    <subcellularLocation>
        <location evidence="1 10">Cytoplasm</location>
    </subcellularLocation>
</comment>
<evidence type="ECO:0000256" key="5">
    <source>
        <dbReference type="ARBA" id="ARBA00022603"/>
    </source>
</evidence>
<dbReference type="InterPro" id="IPR006700">
    <property type="entry name" value="RsmE"/>
</dbReference>
<comment type="function">
    <text evidence="8 10">Specifically methylates the N3 position of the uracil ring of uridine 1498 (m3U1498) in 16S rRNA. Acts on the fully assembled 30S ribosomal subunit.</text>
</comment>
<name>A0A955L0C9_9BACT</name>
<dbReference type="InterPro" id="IPR046887">
    <property type="entry name" value="RsmE_PUA-like"/>
</dbReference>
<dbReference type="InterPro" id="IPR029028">
    <property type="entry name" value="Alpha/beta_knot_MTases"/>
</dbReference>
<comment type="caution">
    <text evidence="13">The sequence shown here is derived from an EMBL/GenBank/DDBJ whole genome shotgun (WGS) entry which is preliminary data.</text>
</comment>
<proteinExistence type="inferred from homology"/>
<evidence type="ECO:0000256" key="7">
    <source>
        <dbReference type="ARBA" id="ARBA00022691"/>
    </source>
</evidence>
<evidence type="ECO:0000256" key="2">
    <source>
        <dbReference type="ARBA" id="ARBA00005528"/>
    </source>
</evidence>
<dbReference type="CDD" id="cd18084">
    <property type="entry name" value="RsmE-like"/>
    <property type="match status" value="1"/>
</dbReference>
<organism evidence="13 14">
    <name type="scientific">Candidatus Dojkabacteria bacterium</name>
    <dbReference type="NCBI Taxonomy" id="2099670"/>
    <lineage>
        <taxon>Bacteria</taxon>
        <taxon>Candidatus Dojkabacteria</taxon>
    </lineage>
</organism>
<evidence type="ECO:0000313" key="14">
    <source>
        <dbReference type="Proteomes" id="UP000760819"/>
    </source>
</evidence>
<evidence type="ECO:0000256" key="4">
    <source>
        <dbReference type="ARBA" id="ARBA00022552"/>
    </source>
</evidence>
<keyword evidence="4 10" id="KW-0698">rRNA processing</keyword>
<dbReference type="GO" id="GO:0005737">
    <property type="term" value="C:cytoplasm"/>
    <property type="evidence" value="ECO:0007669"/>
    <property type="project" value="UniProtKB-SubCell"/>
</dbReference>
<keyword evidence="5 10" id="KW-0489">Methyltransferase</keyword>
<dbReference type="SUPFAM" id="SSF75217">
    <property type="entry name" value="alpha/beta knot"/>
    <property type="match status" value="1"/>
</dbReference>
<dbReference type="NCBIfam" id="TIGR00046">
    <property type="entry name" value="RsmE family RNA methyltransferase"/>
    <property type="match status" value="1"/>
</dbReference>
<dbReference type="EMBL" id="JAGQLI010000131">
    <property type="protein sequence ID" value="MCA9379291.1"/>
    <property type="molecule type" value="Genomic_DNA"/>
</dbReference>
<dbReference type="GO" id="GO:0070042">
    <property type="term" value="F:rRNA (uridine-N3-)-methyltransferase activity"/>
    <property type="evidence" value="ECO:0007669"/>
    <property type="project" value="TreeGrafter"/>
</dbReference>
<evidence type="ECO:0000313" key="13">
    <source>
        <dbReference type="EMBL" id="MCA9379291.1"/>
    </source>
</evidence>
<dbReference type="Pfam" id="PF04452">
    <property type="entry name" value="Methyltrans_RNA"/>
    <property type="match status" value="1"/>
</dbReference>
<evidence type="ECO:0000259" key="11">
    <source>
        <dbReference type="Pfam" id="PF04452"/>
    </source>
</evidence>
<reference evidence="13" key="1">
    <citation type="submission" date="2020-04" db="EMBL/GenBank/DDBJ databases">
        <authorList>
            <person name="Zhang T."/>
        </authorList>
    </citation>
    <scope>NUCLEOTIDE SEQUENCE</scope>
    <source>
        <strain evidence="13">HKST-UBA12</strain>
    </source>
</reference>
<evidence type="ECO:0000256" key="3">
    <source>
        <dbReference type="ARBA" id="ARBA00022490"/>
    </source>
</evidence>
<dbReference type="SUPFAM" id="SSF88697">
    <property type="entry name" value="PUA domain-like"/>
    <property type="match status" value="1"/>
</dbReference>
<evidence type="ECO:0000256" key="6">
    <source>
        <dbReference type="ARBA" id="ARBA00022679"/>
    </source>
</evidence>
<comment type="similarity">
    <text evidence="2 10">Belongs to the RNA methyltransferase RsmE family.</text>
</comment>
<dbReference type="PANTHER" id="PTHR30027">
    <property type="entry name" value="RIBOSOMAL RNA SMALL SUBUNIT METHYLTRANSFERASE E"/>
    <property type="match status" value="1"/>
</dbReference>
<dbReference type="AlphaFoldDB" id="A0A955L0C9"/>
<dbReference type="PIRSF" id="PIRSF015601">
    <property type="entry name" value="MTase_slr0722"/>
    <property type="match status" value="1"/>
</dbReference>
<sequence length="253" mass="28405">MAAHQFFTERKNLHVGSSVKLPSAEGEHIRKSLRMQPGDKIVLFNGLRKYDAQLTMVTKDTVLAEITENRAEEEPVARQQLTLIQSLVRAANFELVIQKATELGVDNIIPLQTEFSQIKLERMETKQARWEKIALEACKQSERTTIPQVYPAMDFAELHSKEVLSEFDLALFLAVPREIVSKIDTVKPISSYIEQLQQARHIALLVGPEGGFSPTEHQLARKWGLPFVSMGENVLKAETAGIAATAFVQLLRS</sequence>
<dbReference type="PANTHER" id="PTHR30027:SF3">
    <property type="entry name" value="16S RRNA (URACIL(1498)-N(3))-METHYLTRANSFERASE"/>
    <property type="match status" value="1"/>
</dbReference>
<evidence type="ECO:0000256" key="9">
    <source>
        <dbReference type="ARBA" id="ARBA00047944"/>
    </source>
</evidence>
<dbReference type="Gene3D" id="3.40.1280.10">
    <property type="match status" value="1"/>
</dbReference>
<evidence type="ECO:0000259" key="12">
    <source>
        <dbReference type="Pfam" id="PF20260"/>
    </source>
</evidence>
<evidence type="ECO:0000256" key="10">
    <source>
        <dbReference type="PIRNR" id="PIRNR015601"/>
    </source>
</evidence>
<dbReference type="InterPro" id="IPR029026">
    <property type="entry name" value="tRNA_m1G_MTases_N"/>
</dbReference>
<dbReference type="InterPro" id="IPR046886">
    <property type="entry name" value="RsmE_MTase_dom"/>
</dbReference>
<dbReference type="Pfam" id="PF20260">
    <property type="entry name" value="PUA_4"/>
    <property type="match status" value="1"/>
</dbReference>
<gene>
    <name evidence="13" type="ORF">KC640_02585</name>
</gene>
<comment type="catalytic activity">
    <reaction evidence="9 10">
        <text>uridine(1498) in 16S rRNA + S-adenosyl-L-methionine = N(3)-methyluridine(1498) in 16S rRNA + S-adenosyl-L-homocysteine + H(+)</text>
        <dbReference type="Rhea" id="RHEA:42920"/>
        <dbReference type="Rhea" id="RHEA-COMP:10283"/>
        <dbReference type="Rhea" id="RHEA-COMP:10284"/>
        <dbReference type="ChEBI" id="CHEBI:15378"/>
        <dbReference type="ChEBI" id="CHEBI:57856"/>
        <dbReference type="ChEBI" id="CHEBI:59789"/>
        <dbReference type="ChEBI" id="CHEBI:65315"/>
        <dbReference type="ChEBI" id="CHEBI:74502"/>
        <dbReference type="EC" id="2.1.1.193"/>
    </reaction>
</comment>
<dbReference type="EC" id="2.1.1.193" evidence="10"/>
<dbReference type="InterPro" id="IPR015947">
    <property type="entry name" value="PUA-like_sf"/>
</dbReference>